<organism evidence="2 3">
    <name type="scientific">Arabidopsis thaliana x Arabidopsis arenosa</name>
    <dbReference type="NCBI Taxonomy" id="1240361"/>
    <lineage>
        <taxon>Eukaryota</taxon>
        <taxon>Viridiplantae</taxon>
        <taxon>Streptophyta</taxon>
        <taxon>Embryophyta</taxon>
        <taxon>Tracheophyta</taxon>
        <taxon>Spermatophyta</taxon>
        <taxon>Magnoliopsida</taxon>
        <taxon>eudicotyledons</taxon>
        <taxon>Gunneridae</taxon>
        <taxon>Pentapetalae</taxon>
        <taxon>rosids</taxon>
        <taxon>malvids</taxon>
        <taxon>Brassicales</taxon>
        <taxon>Brassicaceae</taxon>
        <taxon>Camelineae</taxon>
        <taxon>Arabidopsis</taxon>
    </lineage>
</organism>
<dbReference type="Proteomes" id="UP000694240">
    <property type="component" value="Chromosome 11"/>
</dbReference>
<evidence type="ECO:0000313" key="2">
    <source>
        <dbReference type="EMBL" id="KAG7550775.1"/>
    </source>
</evidence>
<proteinExistence type="predicted"/>
<keyword evidence="3" id="KW-1185">Reference proteome</keyword>
<accession>A0A8T1YW88</accession>
<feature type="compositionally biased region" description="Acidic residues" evidence="1">
    <location>
        <begin position="9"/>
        <end position="26"/>
    </location>
</feature>
<sequence length="195" mass="22374">MVVMKQSREDEEIGTVSDEEDRDDSFDSSQLGVLEEPMKIAVDFAGGERRRTPELAGIWVDLNLQLKGKCHHFTLRKREISIEVDGAPRRRRRRSIRRSSRWRSVEEVRDKAMLVNLYKLVGRSTWRQVKLSPDACRSTTDGEDLLRVAEKEGDDDVEEVGEELAEKLDEYFGEDTTRETMAYFGNATLAWCGAS</sequence>
<name>A0A8T1YW88_9BRAS</name>
<reference evidence="2 3" key="1">
    <citation type="submission" date="2020-12" db="EMBL/GenBank/DDBJ databases">
        <title>Concerted genomic and epigenomic changes stabilize Arabidopsis allopolyploids.</title>
        <authorList>
            <person name="Chen Z."/>
        </authorList>
    </citation>
    <scope>NUCLEOTIDE SEQUENCE [LARGE SCALE GENOMIC DNA]</scope>
    <source>
        <strain evidence="2">Allo738</strain>
        <tissue evidence="2">Leaf</tissue>
    </source>
</reference>
<gene>
    <name evidence="2" type="ORF">ISN45_Aa06g015260</name>
</gene>
<evidence type="ECO:0000256" key="1">
    <source>
        <dbReference type="SAM" id="MobiDB-lite"/>
    </source>
</evidence>
<comment type="caution">
    <text evidence="2">The sequence shown here is derived from an EMBL/GenBank/DDBJ whole genome shotgun (WGS) entry which is preliminary data.</text>
</comment>
<evidence type="ECO:0000313" key="3">
    <source>
        <dbReference type="Proteomes" id="UP000694240"/>
    </source>
</evidence>
<protein>
    <submittedName>
        <fullName evidence="2">Uncharacterized protein</fullName>
    </submittedName>
</protein>
<dbReference type="AlphaFoldDB" id="A0A8T1YW88"/>
<dbReference type="EMBL" id="JAEFBK010000011">
    <property type="protein sequence ID" value="KAG7550775.1"/>
    <property type="molecule type" value="Genomic_DNA"/>
</dbReference>
<feature type="region of interest" description="Disordered" evidence="1">
    <location>
        <begin position="1"/>
        <end position="28"/>
    </location>
</feature>